<evidence type="ECO:0000256" key="5">
    <source>
        <dbReference type="SAM" id="Coils"/>
    </source>
</evidence>
<organism evidence="6 7">
    <name type="scientific">Nannocystis radixulma</name>
    <dbReference type="NCBI Taxonomy" id="2995305"/>
    <lineage>
        <taxon>Bacteria</taxon>
        <taxon>Pseudomonadati</taxon>
        <taxon>Myxococcota</taxon>
        <taxon>Polyangia</taxon>
        <taxon>Nannocystales</taxon>
        <taxon>Nannocystaceae</taxon>
        <taxon>Nannocystis</taxon>
    </lineage>
</organism>
<evidence type="ECO:0000256" key="3">
    <source>
        <dbReference type="ARBA" id="ARBA00022989"/>
    </source>
</evidence>
<name>A0ABT5BFA0_9BACT</name>
<keyword evidence="4" id="KW-0472">Membrane</keyword>
<comment type="subcellular location">
    <subcellularLocation>
        <location evidence="1">Membrane</location>
        <topology evidence="1">Single-pass membrane protein</topology>
    </subcellularLocation>
</comment>
<evidence type="ECO:0000256" key="1">
    <source>
        <dbReference type="ARBA" id="ARBA00004167"/>
    </source>
</evidence>
<dbReference type="RefSeq" id="WP_272004046.1">
    <property type="nucleotide sequence ID" value="NZ_JAQNDN010000019.1"/>
</dbReference>
<keyword evidence="5" id="KW-0175">Coiled coil</keyword>
<dbReference type="PANTHER" id="PTHR30386">
    <property type="entry name" value="MEMBRANE FUSION SUBUNIT OF EMRAB-TOLC MULTIDRUG EFFLUX PUMP"/>
    <property type="match status" value="1"/>
</dbReference>
<dbReference type="EMBL" id="JAQNDN010000019">
    <property type="protein sequence ID" value="MDC0672393.1"/>
    <property type="molecule type" value="Genomic_DNA"/>
</dbReference>
<dbReference type="PANTHER" id="PTHR30386:SF26">
    <property type="entry name" value="TRANSPORT PROTEIN COMB"/>
    <property type="match status" value="1"/>
</dbReference>
<keyword evidence="2" id="KW-0812">Transmembrane</keyword>
<evidence type="ECO:0000256" key="2">
    <source>
        <dbReference type="ARBA" id="ARBA00022692"/>
    </source>
</evidence>
<proteinExistence type="predicted"/>
<keyword evidence="7" id="KW-1185">Reference proteome</keyword>
<evidence type="ECO:0000256" key="4">
    <source>
        <dbReference type="ARBA" id="ARBA00023136"/>
    </source>
</evidence>
<protein>
    <submittedName>
        <fullName evidence="6">HlyD family efflux transporter periplasmic adaptor subunit</fullName>
    </submittedName>
</protein>
<keyword evidence="3" id="KW-1133">Transmembrane helix</keyword>
<dbReference type="Proteomes" id="UP001217838">
    <property type="component" value="Unassembled WGS sequence"/>
</dbReference>
<evidence type="ECO:0000313" key="7">
    <source>
        <dbReference type="Proteomes" id="UP001217838"/>
    </source>
</evidence>
<comment type="caution">
    <text evidence="6">The sequence shown here is derived from an EMBL/GenBank/DDBJ whole genome shotgun (WGS) entry which is preliminary data.</text>
</comment>
<dbReference type="InterPro" id="IPR050739">
    <property type="entry name" value="MFP"/>
</dbReference>
<dbReference type="Gene3D" id="2.40.50.100">
    <property type="match status" value="1"/>
</dbReference>
<evidence type="ECO:0000313" key="6">
    <source>
        <dbReference type="EMBL" id="MDC0672393.1"/>
    </source>
</evidence>
<sequence length="689" mass="72798">MLSLRVLRTRVLPWALWGATMASVAWLWRDVHAEAAVGFAIAAEYELSTPEPARVVAVAVTSGQRVRAGEVLVSLDARAIDAELAIVAAQRTRLEAEVGAVRAESKVRVDDTTREFDESVAAADMALRTARSERKIRAAEFAALSAQVTALAGLVEQRMADRRELDGLKVEHAALEKELQTADALIQQLASQAAAARARRAGLPADATEAALRPVRAELAVIERQEQLLKVRREAMTLRAPVEGDVAAVHLQAGEVADTGLPIVTLVGDAANAPAEIQVCQRERQAGHGRPGEAVHVRARGAAGGSAAGRVTRVAPRIAELPQRCWRDPELPEWGRELVVRLDEPLPLLPGQAVTVTFLDEEAAPAPAPAPVTVEAPVSETNGPARVDVAAIVVPPALVERTRFEPSALVWSATRERFVIASDDTGLADRDEHAPWLFTMDRGGRVDPEPLVVAGIDAFSDLEAVAFGSGDSVYLLASQSRSRKGKRPAARQVFARIVLTDAGATVEAAISLAEQLGRDASSLAALGLQDTAELDLEGMTATAGGGLLIGLKQPLDAEGHAPLWHLPRPDALLAGESPTAAGLRRIGAVSLQVEADGESRPGGISELLELPDGSLLIATTASGADPQRQDGGLWHASGPHELASARLVRRFPNLKPEGLALTPDGAAIVIVFDTGAAAPQWMELPWPAP</sequence>
<accession>A0ABT5BFA0</accession>
<reference evidence="6 7" key="1">
    <citation type="submission" date="2022-11" db="EMBL/GenBank/DDBJ databases">
        <title>Minimal conservation of predation-associated metabolite biosynthetic gene clusters underscores biosynthetic potential of Myxococcota including descriptions for ten novel species: Archangium lansinium sp. nov., Myxococcus landrumus sp. nov., Nannocystis bai.</title>
        <authorList>
            <person name="Ahearne A."/>
            <person name="Stevens C."/>
            <person name="Dowd S."/>
        </authorList>
    </citation>
    <scope>NUCLEOTIDE SEQUENCE [LARGE SCALE GENOMIC DNA]</scope>
    <source>
        <strain evidence="6 7">NCELM</strain>
    </source>
</reference>
<gene>
    <name evidence="6" type="ORF">POL58_31885</name>
</gene>
<feature type="coiled-coil region" evidence="5">
    <location>
        <begin position="158"/>
        <end position="199"/>
    </location>
</feature>